<name>A0AA38VSL4_9PEZI</name>
<feature type="transmembrane region" description="Helical" evidence="1">
    <location>
        <begin position="52"/>
        <end position="72"/>
    </location>
</feature>
<evidence type="ECO:0000313" key="3">
    <source>
        <dbReference type="Proteomes" id="UP001174694"/>
    </source>
</evidence>
<dbReference type="EMBL" id="JANBVO010000018">
    <property type="protein sequence ID" value="KAJ9143804.1"/>
    <property type="molecule type" value="Genomic_DNA"/>
</dbReference>
<reference evidence="2" key="1">
    <citation type="submission" date="2022-07" db="EMBL/GenBank/DDBJ databases">
        <title>Fungi with potential for degradation of polypropylene.</title>
        <authorList>
            <person name="Gostincar C."/>
        </authorList>
    </citation>
    <scope>NUCLEOTIDE SEQUENCE</scope>
    <source>
        <strain evidence="2">EXF-13308</strain>
    </source>
</reference>
<dbReference type="AlphaFoldDB" id="A0AA38VSL4"/>
<keyword evidence="3" id="KW-1185">Reference proteome</keyword>
<evidence type="ECO:0000313" key="2">
    <source>
        <dbReference type="EMBL" id="KAJ9143804.1"/>
    </source>
</evidence>
<protein>
    <submittedName>
        <fullName evidence="2">Uncharacterized protein</fullName>
    </submittedName>
</protein>
<accession>A0AA38VSL4</accession>
<organism evidence="2 3">
    <name type="scientific">Pleurostoma richardsiae</name>
    <dbReference type="NCBI Taxonomy" id="41990"/>
    <lineage>
        <taxon>Eukaryota</taxon>
        <taxon>Fungi</taxon>
        <taxon>Dikarya</taxon>
        <taxon>Ascomycota</taxon>
        <taxon>Pezizomycotina</taxon>
        <taxon>Sordariomycetes</taxon>
        <taxon>Sordariomycetidae</taxon>
        <taxon>Calosphaeriales</taxon>
        <taxon>Pleurostomataceae</taxon>
        <taxon>Pleurostoma</taxon>
    </lineage>
</organism>
<proteinExistence type="predicted"/>
<gene>
    <name evidence="2" type="ORF">NKR23_g6311</name>
</gene>
<sequence length="317" mass="33809">MAAQQSKDVEALESCLPITAQEKDSLRSTTNFPASHRRQRSRLAEKMPRARNVLLAVLACFMVTFGLATATASRPRQEAQDVDGDAQQGLKEKDSSAFSSLLNSASAEALHDLLHRYFPHRYQHGVWPSEHSALEAVHRDDAPLATSIAQLAKRQDTNVTVTMTSTTLVQASESATETSQGPCSVDDNDNVYNISLSDDNGEDDDYLRRFHDLFNLVTLYFRGGTTTLATTSRSQGSSSSSSYSPHLVTSTFTSTLPGGEVSIVTATSYVAAGSAASDAASTTRPSGSLQTNAAASWQRSGVVDAVLGAVIGGVLMI</sequence>
<dbReference type="Proteomes" id="UP001174694">
    <property type="component" value="Unassembled WGS sequence"/>
</dbReference>
<keyword evidence="1" id="KW-0472">Membrane</keyword>
<keyword evidence="1" id="KW-1133">Transmembrane helix</keyword>
<comment type="caution">
    <text evidence="2">The sequence shown here is derived from an EMBL/GenBank/DDBJ whole genome shotgun (WGS) entry which is preliminary data.</text>
</comment>
<keyword evidence="1" id="KW-0812">Transmembrane</keyword>
<evidence type="ECO:0000256" key="1">
    <source>
        <dbReference type="SAM" id="Phobius"/>
    </source>
</evidence>